<feature type="domain" description="SF3 helicase" evidence="4">
    <location>
        <begin position="160"/>
        <end position="315"/>
    </location>
</feature>
<dbReference type="Pfam" id="PF08706">
    <property type="entry name" value="D5_N"/>
    <property type="match status" value="1"/>
</dbReference>
<keyword evidence="3" id="KW-0067">ATP-binding</keyword>
<dbReference type="SMART" id="SM00885">
    <property type="entry name" value="D5_N"/>
    <property type="match status" value="1"/>
</dbReference>
<dbReference type="InterPro" id="IPR027417">
    <property type="entry name" value="P-loop_NTPase"/>
</dbReference>
<dbReference type="Pfam" id="PF19263">
    <property type="entry name" value="DUF5906"/>
    <property type="match status" value="1"/>
</dbReference>
<evidence type="ECO:0000259" key="4">
    <source>
        <dbReference type="PROSITE" id="PS51206"/>
    </source>
</evidence>
<gene>
    <name evidence="5" type="ORF">SAMN05443574_103339</name>
</gene>
<evidence type="ECO:0000256" key="2">
    <source>
        <dbReference type="ARBA" id="ARBA00022801"/>
    </source>
</evidence>
<accession>A0A1H2TQ03</accession>
<evidence type="ECO:0000313" key="6">
    <source>
        <dbReference type="Proteomes" id="UP000182573"/>
    </source>
</evidence>
<evidence type="ECO:0000256" key="1">
    <source>
        <dbReference type="ARBA" id="ARBA00022741"/>
    </source>
</evidence>
<reference evidence="5 6" key="1">
    <citation type="submission" date="2016-10" db="EMBL/GenBank/DDBJ databases">
        <authorList>
            <person name="de Groot N.N."/>
        </authorList>
    </citation>
    <scope>NUCLEOTIDE SEQUENCE [LARGE SCALE GENOMIC DNA]</scope>
    <source>
        <strain evidence="5 6">DSM 3756</strain>
    </source>
</reference>
<protein>
    <submittedName>
        <fullName evidence="5">Phage/plasmid primase, P4 family, C-terminal domain-containing protein</fullName>
    </submittedName>
</protein>
<dbReference type="STRING" id="28442.SAMN05443574_103339"/>
<keyword evidence="2" id="KW-0378">Hydrolase</keyword>
<dbReference type="InterPro" id="IPR051620">
    <property type="entry name" value="ORF904-like_C"/>
</dbReference>
<dbReference type="InterPro" id="IPR045455">
    <property type="entry name" value="NrS-1_pol-like_helicase"/>
</dbReference>
<dbReference type="GO" id="GO:0005524">
    <property type="term" value="F:ATP binding"/>
    <property type="evidence" value="ECO:0007669"/>
    <property type="project" value="UniProtKB-KW"/>
</dbReference>
<evidence type="ECO:0000256" key="3">
    <source>
        <dbReference type="ARBA" id="ARBA00022840"/>
    </source>
</evidence>
<evidence type="ECO:0000313" key="5">
    <source>
        <dbReference type="EMBL" id="SDW45941.1"/>
    </source>
</evidence>
<dbReference type="AlphaFoldDB" id="A0A1H2TQ03"/>
<dbReference type="EMBL" id="FNOF01000003">
    <property type="protein sequence ID" value="SDW45941.1"/>
    <property type="molecule type" value="Genomic_DNA"/>
</dbReference>
<sequence length="575" mass="67824">METGREKPSGPARYFEQVQGQRKFRPNYLANEIEEQYEFVYVEETEKFYVYLENYWQDKAERIIREECNDRLVKEFEPARASRVVDTIKTRSYISKHKKDFQPCKYKIPFLNGAYNLETGELEEHSPDDRFTHIIPWTYDPEAECPRIKQFLEEVVENEVDKEKILETIGYSLLADYPYAHALILYGSGRNGKSVLLKLWKKVLSENNYKEEQLQQLESGRFATQSLYRKLAVFNDDLPNTKLETGSTLKSLTGGNEVRAEIKGGEHFEFKNFATPVFACNEIPESNDSTDGFYRRWEIINFPYKFVENPVKENHKQQKSKKELMEELTQDSEIMGLLNEAVSRLEKMKEQGGFTYKTDAEATRTLWKSYSNPLDQFIEICLEQGMTQQDVRELEEDPHQNNISDYQYDFIAKDDLVFLINKYCEHFSSKAPSKTKITRKLKNDSPYYVQEGRTRQMGEDDDRTRVYKFIQFSDEFRDFVFDDNPRPDCPYFFENLRVCARDVLRNYENTQDTKDTLNLGHRIKDYIDEHEDTLVEEQDIIDNLDVDQGKVDKKISELIHDGELYRPKPGVVQTI</sequence>
<keyword evidence="1" id="KW-0547">Nucleotide-binding</keyword>
<dbReference type="Proteomes" id="UP000182573">
    <property type="component" value="Unassembled WGS sequence"/>
</dbReference>
<dbReference type="SUPFAM" id="SSF52540">
    <property type="entry name" value="P-loop containing nucleoside triphosphate hydrolases"/>
    <property type="match status" value="1"/>
</dbReference>
<dbReference type="PROSITE" id="PS51206">
    <property type="entry name" value="SF3_HELICASE_1"/>
    <property type="match status" value="1"/>
</dbReference>
<dbReference type="NCBIfam" id="TIGR01613">
    <property type="entry name" value="primase_Cterm"/>
    <property type="match status" value="1"/>
</dbReference>
<dbReference type="PANTHER" id="PTHR35372:SF2">
    <property type="entry name" value="SF3 HELICASE DOMAIN-CONTAINING PROTEIN"/>
    <property type="match status" value="1"/>
</dbReference>
<dbReference type="InterPro" id="IPR014015">
    <property type="entry name" value="Helicase_SF3_DNA-vir"/>
</dbReference>
<name>A0A1H2TQ03_HALVA</name>
<dbReference type="InterPro" id="IPR006500">
    <property type="entry name" value="Helicase_put_C_phage/plasmid"/>
</dbReference>
<proteinExistence type="predicted"/>
<dbReference type="InterPro" id="IPR014818">
    <property type="entry name" value="Phage/plasmid_primase_P4_C"/>
</dbReference>
<dbReference type="PANTHER" id="PTHR35372">
    <property type="entry name" value="ATP BINDING PROTEIN-RELATED"/>
    <property type="match status" value="1"/>
</dbReference>
<dbReference type="Gene3D" id="3.40.50.300">
    <property type="entry name" value="P-loop containing nucleotide triphosphate hydrolases"/>
    <property type="match status" value="1"/>
</dbReference>
<dbReference type="GO" id="GO:0016787">
    <property type="term" value="F:hydrolase activity"/>
    <property type="evidence" value="ECO:0007669"/>
    <property type="project" value="UniProtKB-KW"/>
</dbReference>
<organism evidence="5 6">
    <name type="scientific">Haloarcula vallismortis</name>
    <name type="common">Halobacterium vallismortis</name>
    <dbReference type="NCBI Taxonomy" id="28442"/>
    <lineage>
        <taxon>Archaea</taxon>
        <taxon>Methanobacteriati</taxon>
        <taxon>Methanobacteriota</taxon>
        <taxon>Stenosarchaea group</taxon>
        <taxon>Halobacteria</taxon>
        <taxon>Halobacteriales</taxon>
        <taxon>Haloarculaceae</taxon>
        <taxon>Haloarcula</taxon>
    </lineage>
</organism>
<dbReference type="RefSeq" id="WP_004515169.1">
    <property type="nucleotide sequence ID" value="NZ_FNOF01000003.1"/>
</dbReference>